<evidence type="ECO:0000313" key="1">
    <source>
        <dbReference type="EMBL" id="KAH7919976.1"/>
    </source>
</evidence>
<name>A0ACB8B2R1_9AGAM</name>
<reference evidence="1" key="1">
    <citation type="journal article" date="2021" name="New Phytol.">
        <title>Evolutionary innovations through gain and loss of genes in the ectomycorrhizal Boletales.</title>
        <authorList>
            <person name="Wu G."/>
            <person name="Miyauchi S."/>
            <person name="Morin E."/>
            <person name="Kuo A."/>
            <person name="Drula E."/>
            <person name="Varga T."/>
            <person name="Kohler A."/>
            <person name="Feng B."/>
            <person name="Cao Y."/>
            <person name="Lipzen A."/>
            <person name="Daum C."/>
            <person name="Hundley H."/>
            <person name="Pangilinan J."/>
            <person name="Johnson J."/>
            <person name="Barry K."/>
            <person name="LaButti K."/>
            <person name="Ng V."/>
            <person name="Ahrendt S."/>
            <person name="Min B."/>
            <person name="Choi I.G."/>
            <person name="Park H."/>
            <person name="Plett J.M."/>
            <person name="Magnuson J."/>
            <person name="Spatafora J.W."/>
            <person name="Nagy L.G."/>
            <person name="Henrissat B."/>
            <person name="Grigoriev I.V."/>
            <person name="Yang Z.L."/>
            <person name="Xu J."/>
            <person name="Martin F.M."/>
        </authorList>
    </citation>
    <scope>NUCLEOTIDE SEQUENCE</scope>
    <source>
        <strain evidence="1">KUC20120723A-06</strain>
    </source>
</reference>
<keyword evidence="2" id="KW-1185">Reference proteome</keyword>
<accession>A0ACB8B2R1</accession>
<comment type="caution">
    <text evidence="1">The sequence shown here is derived from an EMBL/GenBank/DDBJ whole genome shotgun (WGS) entry which is preliminary data.</text>
</comment>
<gene>
    <name evidence="1" type="ORF">BV22DRAFT_1133452</name>
</gene>
<protein>
    <submittedName>
        <fullName evidence="1">Uncharacterized protein</fullName>
    </submittedName>
</protein>
<dbReference type="EMBL" id="MU266615">
    <property type="protein sequence ID" value="KAH7919976.1"/>
    <property type="molecule type" value="Genomic_DNA"/>
</dbReference>
<proteinExistence type="predicted"/>
<organism evidence="1 2">
    <name type="scientific">Leucogyrophana mollusca</name>
    <dbReference type="NCBI Taxonomy" id="85980"/>
    <lineage>
        <taxon>Eukaryota</taxon>
        <taxon>Fungi</taxon>
        <taxon>Dikarya</taxon>
        <taxon>Basidiomycota</taxon>
        <taxon>Agaricomycotina</taxon>
        <taxon>Agaricomycetes</taxon>
        <taxon>Agaricomycetidae</taxon>
        <taxon>Boletales</taxon>
        <taxon>Boletales incertae sedis</taxon>
        <taxon>Leucogyrophana</taxon>
    </lineage>
</organism>
<evidence type="ECO:0000313" key="2">
    <source>
        <dbReference type="Proteomes" id="UP000790709"/>
    </source>
</evidence>
<sequence>MSHYRPYMFQYPAGDSMPYVAPAPQPLYPMPPSAGPSPLTSLSHPSSFTSSAYPSTFSAFSAPRTVRQQAISDPAFAYNNAATQQLFSTGMQPVQSRPRYITSKYPSVTVQRGPQDNVMLAYLVDCAIPASSSVTCSGYPLGYGSTPAANHGRNEALDTPDSPDSRISASPASSPNVSPPPPYYAHASMSDTSTSDGSPDEDHDLQPAIQSAVASIQRPRRHYTKRGTTVMSGGVTKPKPTTEQKTCPVCNQTFKGNLSRHMAKHSKELQVSCDGCGGRFARPDSLKRHLIRGSCKGIDDMSFVPCEKENGWVVEQPDVPRAPRTKRKTTSPSIMAQPPVSHSSPAQSTMSPPTDIDAAGATAVLSDDNFSQEQLEAFIRAVNEMSGGVQSMSHLPLSEDGVEIQAP</sequence>
<dbReference type="Proteomes" id="UP000790709">
    <property type="component" value="Unassembled WGS sequence"/>
</dbReference>